<gene>
    <name evidence="2" type="ORF">O3P16_16915</name>
</gene>
<dbReference type="SUPFAM" id="SSF55008">
    <property type="entry name" value="HMA, heavy metal-associated domain"/>
    <property type="match status" value="1"/>
</dbReference>
<evidence type="ECO:0000259" key="1">
    <source>
        <dbReference type="PROSITE" id="PS50846"/>
    </source>
</evidence>
<dbReference type="InterPro" id="IPR006121">
    <property type="entry name" value="HMA_dom"/>
</dbReference>
<name>A0ABT4UNV2_9BACT</name>
<dbReference type="PROSITE" id="PS50846">
    <property type="entry name" value="HMA_2"/>
    <property type="match status" value="1"/>
</dbReference>
<organism evidence="2 3">
    <name type="scientific">Polluticaenibacter yanchengensis</name>
    <dbReference type="NCBI Taxonomy" id="3014562"/>
    <lineage>
        <taxon>Bacteria</taxon>
        <taxon>Pseudomonadati</taxon>
        <taxon>Bacteroidota</taxon>
        <taxon>Chitinophagia</taxon>
        <taxon>Chitinophagales</taxon>
        <taxon>Chitinophagaceae</taxon>
        <taxon>Polluticaenibacter</taxon>
    </lineage>
</organism>
<dbReference type="CDD" id="cd00371">
    <property type="entry name" value="HMA"/>
    <property type="match status" value="1"/>
</dbReference>
<accession>A0ABT4UNV2</accession>
<dbReference type="Gene3D" id="3.30.70.100">
    <property type="match status" value="1"/>
</dbReference>
<evidence type="ECO:0000313" key="3">
    <source>
        <dbReference type="Proteomes" id="UP001210231"/>
    </source>
</evidence>
<sequence length="83" mass="9212">MKQLTISVPNMKSTHCQMRVNNAVQEIEGVQIENVEAGALTVSFDLESQRKEVVSAIEKTGYSVSEEKYSNHSVYNKGCCNNS</sequence>
<dbReference type="EMBL" id="JAQGEF010000032">
    <property type="protein sequence ID" value="MDA3616495.1"/>
    <property type="molecule type" value="Genomic_DNA"/>
</dbReference>
<dbReference type="InterPro" id="IPR036163">
    <property type="entry name" value="HMA_dom_sf"/>
</dbReference>
<evidence type="ECO:0000313" key="2">
    <source>
        <dbReference type="EMBL" id="MDA3616495.1"/>
    </source>
</evidence>
<dbReference type="RefSeq" id="WP_407032825.1">
    <property type="nucleotide sequence ID" value="NZ_JAQGEF010000032.1"/>
</dbReference>
<reference evidence="2 3" key="1">
    <citation type="submission" date="2022-12" db="EMBL/GenBank/DDBJ databases">
        <title>Chitinophagaceae gen. sp. nov., a new member of the family Chitinophagaceae, isolated from soil in a chemical factory.</title>
        <authorList>
            <person name="Ke Z."/>
        </authorList>
    </citation>
    <scope>NUCLEOTIDE SEQUENCE [LARGE SCALE GENOMIC DNA]</scope>
    <source>
        <strain evidence="2 3">LY-5</strain>
    </source>
</reference>
<comment type="caution">
    <text evidence="2">The sequence shown here is derived from an EMBL/GenBank/DDBJ whole genome shotgun (WGS) entry which is preliminary data.</text>
</comment>
<protein>
    <submittedName>
        <fullName evidence="2">Heavy-metal-associated domain-containing protein</fullName>
    </submittedName>
</protein>
<feature type="domain" description="HMA" evidence="1">
    <location>
        <begin position="2"/>
        <end position="65"/>
    </location>
</feature>
<dbReference type="Proteomes" id="UP001210231">
    <property type="component" value="Unassembled WGS sequence"/>
</dbReference>
<proteinExistence type="predicted"/>
<keyword evidence="3" id="KW-1185">Reference proteome</keyword>
<dbReference type="Pfam" id="PF00403">
    <property type="entry name" value="HMA"/>
    <property type="match status" value="1"/>
</dbReference>